<dbReference type="Pfam" id="PF07715">
    <property type="entry name" value="Plug"/>
    <property type="match status" value="1"/>
</dbReference>
<dbReference type="EMBL" id="SNXS01000014">
    <property type="protein sequence ID" value="TDP61305.1"/>
    <property type="molecule type" value="Genomic_DNA"/>
</dbReference>
<organism evidence="16 17">
    <name type="scientific">Roseateles toxinivorans</name>
    <dbReference type="NCBI Taxonomy" id="270368"/>
    <lineage>
        <taxon>Bacteria</taxon>
        <taxon>Pseudomonadati</taxon>
        <taxon>Pseudomonadota</taxon>
        <taxon>Betaproteobacteria</taxon>
        <taxon>Burkholderiales</taxon>
        <taxon>Sphaerotilaceae</taxon>
        <taxon>Roseateles</taxon>
    </lineage>
</organism>
<evidence type="ECO:0000256" key="9">
    <source>
        <dbReference type="ARBA" id="ARBA00023136"/>
    </source>
</evidence>
<dbReference type="Gene3D" id="2.40.170.20">
    <property type="entry name" value="TonB-dependent receptor, beta-barrel domain"/>
    <property type="match status" value="1"/>
</dbReference>
<evidence type="ECO:0000256" key="6">
    <source>
        <dbReference type="ARBA" id="ARBA00023004"/>
    </source>
</evidence>
<evidence type="ECO:0000256" key="1">
    <source>
        <dbReference type="ARBA" id="ARBA00004571"/>
    </source>
</evidence>
<dbReference type="InterPro" id="IPR000531">
    <property type="entry name" value="Beta-barrel_TonB"/>
</dbReference>
<comment type="similarity">
    <text evidence="11 12">Belongs to the TonB-dependent receptor family.</text>
</comment>
<dbReference type="AlphaFoldDB" id="A0A4R6QFN9"/>
<keyword evidence="17" id="KW-1185">Reference proteome</keyword>
<evidence type="ECO:0000259" key="15">
    <source>
        <dbReference type="Pfam" id="PF07715"/>
    </source>
</evidence>
<sequence length="798" mass="86729">MLSFNSSSARLPRPTFLALAVAALVAPCAGRAQSEANTPVAQEEPAVLDRVIVTVRKRLEAAQTVPVAVSAFSADALERAKIGGAADLQFSIPNAVLTGNDRFTIRGIGNASLGGDNGVGLAVNGATIGYIPYDDLFDMDRVEVLRGPQGTLFGRNTTGGALSVFTKRPTSELGGNLSLELGNFNQRRAVGMVNIPITDDLRQRFAGYVQKRDGFTRNEATGRRVDGRDQYSVRSSTRLLLGDNTEANLMLALYDENSSRTREAKRQCKADPVLGCSPNDLGFDSPDYNATIFKTLANAVLSPAGLVKPGSNIYTGAPNPTDLRAVAADFDATFRLKQRSATFELSHEFDPVTLTYIGGYSKSSTEQNTDWDNAALPFRFAKPVTYSMSRNVTVTTDQLLTTDSSTGESKTTSHEVRLASKGKGFFTYTTGLFHYQSEGSSGFFIWHPFFELFQKALGRPAETWFINGETLKSTTRASAWFGEGQLNFSNDLRATLGARYSTEKRDTLSRNIVLTASQPFTQKPTIDASSWTGRASLDYRISKDAMLFGTVATGYKGGGFNAGNAKNPTFEPETVTAYELGLKSEWLGGTLRTNASLFYNDYKNMQLAQRISGSAIASNANATTSGAELELLFAPTRSWLLDANFSLLNTKLGSFVTVDAANPGQSLTSKTPEVAVNLAGNKLPSAPETKIKLGAQYTTGLFDTGWTMTSRFDYVWQDKYFAREFNTPTDVIGAWGVTNLQLRFANSKGTIQVKAYVKNLSDASNVTSITIEDALIGSYRNVRLLDPRTFGVQVEYKF</sequence>
<evidence type="ECO:0000313" key="17">
    <source>
        <dbReference type="Proteomes" id="UP000295361"/>
    </source>
</evidence>
<evidence type="ECO:0000313" key="16">
    <source>
        <dbReference type="EMBL" id="TDP61305.1"/>
    </source>
</evidence>
<dbReference type="PANTHER" id="PTHR32552">
    <property type="entry name" value="FERRICHROME IRON RECEPTOR-RELATED"/>
    <property type="match status" value="1"/>
</dbReference>
<evidence type="ECO:0000256" key="3">
    <source>
        <dbReference type="ARBA" id="ARBA00022452"/>
    </source>
</evidence>
<feature type="signal peptide" evidence="13">
    <location>
        <begin position="1"/>
        <end position="32"/>
    </location>
</feature>
<evidence type="ECO:0000256" key="4">
    <source>
        <dbReference type="ARBA" id="ARBA00022496"/>
    </source>
</evidence>
<keyword evidence="13" id="KW-0732">Signal</keyword>
<keyword evidence="2 11" id="KW-0813">Transport</keyword>
<evidence type="ECO:0000256" key="10">
    <source>
        <dbReference type="ARBA" id="ARBA00023237"/>
    </source>
</evidence>
<dbReference type="PROSITE" id="PS52016">
    <property type="entry name" value="TONB_DEPENDENT_REC_3"/>
    <property type="match status" value="1"/>
</dbReference>
<name>A0A4R6QFN9_9BURK</name>
<dbReference type="OrthoDB" id="8538693at2"/>
<dbReference type="GO" id="GO:0006826">
    <property type="term" value="P:iron ion transport"/>
    <property type="evidence" value="ECO:0007669"/>
    <property type="project" value="UniProtKB-KW"/>
</dbReference>
<evidence type="ECO:0000256" key="5">
    <source>
        <dbReference type="ARBA" id="ARBA00022692"/>
    </source>
</evidence>
<keyword evidence="3 11" id="KW-1134">Transmembrane beta strand</keyword>
<feature type="domain" description="TonB-dependent receptor-like beta-barrel" evidence="14">
    <location>
        <begin position="305"/>
        <end position="760"/>
    </location>
</feature>
<keyword evidence="7" id="KW-0406">Ion transport</keyword>
<gene>
    <name evidence="16" type="ORF">DES47_11477</name>
</gene>
<evidence type="ECO:0000256" key="8">
    <source>
        <dbReference type="ARBA" id="ARBA00023077"/>
    </source>
</evidence>
<dbReference type="InterPro" id="IPR036942">
    <property type="entry name" value="Beta-barrel_TonB_sf"/>
</dbReference>
<evidence type="ECO:0000256" key="13">
    <source>
        <dbReference type="SAM" id="SignalP"/>
    </source>
</evidence>
<dbReference type="PANTHER" id="PTHR32552:SF81">
    <property type="entry name" value="TONB-DEPENDENT OUTER MEMBRANE RECEPTOR"/>
    <property type="match status" value="1"/>
</dbReference>
<keyword evidence="16" id="KW-0675">Receptor</keyword>
<keyword evidence="9 11" id="KW-0472">Membrane</keyword>
<dbReference type="GO" id="GO:0009279">
    <property type="term" value="C:cell outer membrane"/>
    <property type="evidence" value="ECO:0007669"/>
    <property type="project" value="UniProtKB-SubCell"/>
</dbReference>
<reference evidence="16 17" key="1">
    <citation type="submission" date="2019-03" db="EMBL/GenBank/DDBJ databases">
        <title>Genomic Encyclopedia of Type Strains, Phase IV (KMG-IV): sequencing the most valuable type-strain genomes for metagenomic binning, comparative biology and taxonomic classification.</title>
        <authorList>
            <person name="Goeker M."/>
        </authorList>
    </citation>
    <scope>NUCLEOTIDE SEQUENCE [LARGE SCALE GENOMIC DNA]</scope>
    <source>
        <strain evidence="16 17">DSM 16998</strain>
    </source>
</reference>
<dbReference type="Proteomes" id="UP000295361">
    <property type="component" value="Unassembled WGS sequence"/>
</dbReference>
<keyword evidence="5 11" id="KW-0812">Transmembrane</keyword>
<keyword evidence="4" id="KW-0410">Iron transport</keyword>
<evidence type="ECO:0000256" key="2">
    <source>
        <dbReference type="ARBA" id="ARBA00022448"/>
    </source>
</evidence>
<keyword evidence="8 12" id="KW-0798">TonB box</keyword>
<evidence type="ECO:0000256" key="11">
    <source>
        <dbReference type="PROSITE-ProRule" id="PRU01360"/>
    </source>
</evidence>
<keyword evidence="10 11" id="KW-0998">Cell outer membrane</keyword>
<comment type="subcellular location">
    <subcellularLocation>
        <location evidence="1 11">Cell outer membrane</location>
        <topology evidence="1 11">Multi-pass membrane protein</topology>
    </subcellularLocation>
</comment>
<evidence type="ECO:0000256" key="7">
    <source>
        <dbReference type="ARBA" id="ARBA00023065"/>
    </source>
</evidence>
<evidence type="ECO:0000256" key="12">
    <source>
        <dbReference type="RuleBase" id="RU003357"/>
    </source>
</evidence>
<evidence type="ECO:0000259" key="14">
    <source>
        <dbReference type="Pfam" id="PF00593"/>
    </source>
</evidence>
<comment type="caution">
    <text evidence="16">The sequence shown here is derived from an EMBL/GenBank/DDBJ whole genome shotgun (WGS) entry which is preliminary data.</text>
</comment>
<feature type="chain" id="PRO_5020818496" evidence="13">
    <location>
        <begin position="33"/>
        <end position="798"/>
    </location>
</feature>
<proteinExistence type="inferred from homology"/>
<dbReference type="InterPro" id="IPR039426">
    <property type="entry name" value="TonB-dep_rcpt-like"/>
</dbReference>
<dbReference type="InterPro" id="IPR012910">
    <property type="entry name" value="Plug_dom"/>
</dbReference>
<dbReference type="InParanoid" id="A0A4R6QFN9"/>
<protein>
    <submittedName>
        <fullName evidence="16">Outer membrane receptor protein involved in Fe transport</fullName>
    </submittedName>
</protein>
<accession>A0A4R6QFN9</accession>
<dbReference type="Pfam" id="PF00593">
    <property type="entry name" value="TonB_dep_Rec_b-barrel"/>
    <property type="match status" value="1"/>
</dbReference>
<keyword evidence="6" id="KW-0408">Iron</keyword>
<feature type="domain" description="TonB-dependent receptor plug" evidence="15">
    <location>
        <begin position="63"/>
        <end position="161"/>
    </location>
</feature>
<dbReference type="SUPFAM" id="SSF56935">
    <property type="entry name" value="Porins"/>
    <property type="match status" value="1"/>
</dbReference>